<organism evidence="1 2">
    <name type="scientific">Paenibacillus helianthi</name>
    <dbReference type="NCBI Taxonomy" id="1349432"/>
    <lineage>
        <taxon>Bacteria</taxon>
        <taxon>Bacillati</taxon>
        <taxon>Bacillota</taxon>
        <taxon>Bacilli</taxon>
        <taxon>Bacillales</taxon>
        <taxon>Paenibacillaceae</taxon>
        <taxon>Paenibacillus</taxon>
    </lineage>
</organism>
<evidence type="ECO:0000313" key="1">
    <source>
        <dbReference type="EMBL" id="OKP91838.1"/>
    </source>
</evidence>
<reference evidence="1 2" key="1">
    <citation type="submission" date="2016-03" db="EMBL/GenBank/DDBJ databases">
        <authorList>
            <person name="Sant'Anna F.H."/>
            <person name="Ambrosini A."/>
            <person name="Souza R."/>
            <person name="Bach E."/>
            <person name="Fernandes G."/>
            <person name="Balsanelli E."/>
            <person name="Baura V.A."/>
            <person name="Souza E.M."/>
            <person name="Passaglia L."/>
        </authorList>
    </citation>
    <scope>NUCLEOTIDE SEQUENCE [LARGE SCALE GENOMIC DNA]</scope>
    <source>
        <strain evidence="1 2">P26E</strain>
    </source>
</reference>
<gene>
    <name evidence="1" type="ORF">A3844_01620</name>
</gene>
<sequence length="265" mass="30092">MDLFGLGKVTDNGLEVMKMVYPDVAQPGLQKVGQALGTVLDLGNTILLPLKLANANASVFFQHHMDKYRKKMEAIPEEHIGIVQPTIGLKILDELFTVTNEEIAELFINLLTNASMIERAKYAHPGFIDVIKNISEDEAKIINIYFNNHEIIFAELALVDNSFPIYLGIKESDILEEVELVFPDNSDFYLDNLEKCGIIRKEYHYIDYLLPKYEVIINRLNADKVKAEQSLASGLVIRENASIEIYKGRYLITSYGRKFIESINC</sequence>
<dbReference type="Gene3D" id="3.30.110.190">
    <property type="match status" value="1"/>
</dbReference>
<evidence type="ECO:0000313" key="2">
    <source>
        <dbReference type="Proteomes" id="UP000186058"/>
    </source>
</evidence>
<proteinExistence type="predicted"/>
<dbReference type="EMBL" id="LVWI01000001">
    <property type="protein sequence ID" value="OKP91838.1"/>
    <property type="molecule type" value="Genomic_DNA"/>
</dbReference>
<comment type="caution">
    <text evidence="1">The sequence shown here is derived from an EMBL/GenBank/DDBJ whole genome shotgun (WGS) entry which is preliminary data.</text>
</comment>
<dbReference type="Pfam" id="PF14337">
    <property type="entry name" value="Abi_alpha"/>
    <property type="match status" value="1"/>
</dbReference>
<evidence type="ECO:0008006" key="3">
    <source>
        <dbReference type="Google" id="ProtNLM"/>
    </source>
</evidence>
<keyword evidence="2" id="KW-1185">Reference proteome</keyword>
<name>A0ABX3EUF1_9BACL</name>
<dbReference type="Proteomes" id="UP000186058">
    <property type="component" value="Unassembled WGS sequence"/>
</dbReference>
<protein>
    <recommendedName>
        <fullName evidence="3">DUF4393 domain-containing protein</fullName>
    </recommendedName>
</protein>
<dbReference type="RefSeq" id="WP_074106387.1">
    <property type="nucleotide sequence ID" value="NZ_LVWI01000001.1"/>
</dbReference>
<accession>A0ABX3EUF1</accession>
<dbReference type="InterPro" id="IPR025506">
    <property type="entry name" value="Abi_alpha"/>
</dbReference>